<feature type="binding site" evidence="9">
    <location>
        <position position="90"/>
    </location>
    <ligand>
        <name>substrate</name>
    </ligand>
</feature>
<proteinExistence type="inferred from homology"/>
<dbReference type="HAMAP" id="MF_00020">
    <property type="entry name" value="Acetate_kinase"/>
    <property type="match status" value="1"/>
</dbReference>
<dbReference type="PROSITE" id="PS01076">
    <property type="entry name" value="ACETATE_KINASE_2"/>
    <property type="match status" value="1"/>
</dbReference>
<reference evidence="11 12" key="1">
    <citation type="submission" date="2022-08" db="EMBL/GenBank/DDBJ databases">
        <title>Reclassification of Massilia species as members of the genera Telluria, Duganella, Pseudoduganella, Mokoshia gen. nov. and Zemynaea gen. nov. using orthogonal and non-orthogonal genome-based approaches.</title>
        <authorList>
            <person name="Bowman J.P."/>
        </authorList>
    </citation>
    <scope>NUCLEOTIDE SEQUENCE [LARGE SCALE GENOMIC DNA]</scope>
    <source>
        <strain evidence="11 12">LMG 28164</strain>
    </source>
</reference>
<evidence type="ECO:0000256" key="3">
    <source>
        <dbReference type="ARBA" id="ARBA00022679"/>
    </source>
</evidence>
<feature type="binding site" evidence="9">
    <location>
        <begin position="204"/>
        <end position="208"/>
    </location>
    <ligand>
        <name>ATP</name>
        <dbReference type="ChEBI" id="CHEBI:30616"/>
    </ligand>
</feature>
<dbReference type="InterPro" id="IPR004372">
    <property type="entry name" value="Ac/propionate_kinase"/>
</dbReference>
<evidence type="ECO:0000313" key="12">
    <source>
        <dbReference type="Proteomes" id="UP001205560"/>
    </source>
</evidence>
<evidence type="ECO:0000256" key="1">
    <source>
        <dbReference type="ARBA" id="ARBA00008748"/>
    </source>
</evidence>
<dbReference type="InterPro" id="IPR000890">
    <property type="entry name" value="Aliphatic_acid_kin_short-chain"/>
</dbReference>
<dbReference type="EMBL" id="JANUGX010000010">
    <property type="protein sequence ID" value="MCS0589679.1"/>
    <property type="molecule type" value="Genomic_DNA"/>
</dbReference>
<keyword evidence="2 9" id="KW-0963">Cytoplasm</keyword>
<name>A0ABT2A671_9BURK</name>
<evidence type="ECO:0000256" key="7">
    <source>
        <dbReference type="ARBA" id="ARBA00022840"/>
    </source>
</evidence>
<comment type="similarity">
    <text evidence="1 9 10">Belongs to the acetokinase family.</text>
</comment>
<comment type="pathway">
    <text evidence="9">Metabolic intermediate biosynthesis; acetyl-CoA biosynthesis; acetyl-CoA from acetate: step 1/2.</text>
</comment>
<gene>
    <name evidence="9" type="primary">ackA</name>
    <name evidence="11" type="ORF">NX782_10725</name>
</gene>
<dbReference type="Pfam" id="PF00871">
    <property type="entry name" value="Acetate_kinase"/>
    <property type="match status" value="1"/>
</dbReference>
<dbReference type="Proteomes" id="UP001205560">
    <property type="component" value="Unassembled WGS sequence"/>
</dbReference>
<protein>
    <recommendedName>
        <fullName evidence="9">Acetate kinase</fullName>
        <ecNumber evidence="9">2.7.2.1</ecNumber>
    </recommendedName>
    <alternativeName>
        <fullName evidence="9">Acetokinase</fullName>
    </alternativeName>
</protein>
<dbReference type="InterPro" id="IPR023865">
    <property type="entry name" value="Aliphatic_acid_kinase_CS"/>
</dbReference>
<keyword evidence="4 9" id="KW-0479">Metal-binding</keyword>
<organism evidence="11 12">
    <name type="scientific">Massilia norwichensis</name>
    <dbReference type="NCBI Taxonomy" id="1442366"/>
    <lineage>
        <taxon>Bacteria</taxon>
        <taxon>Pseudomonadati</taxon>
        <taxon>Pseudomonadota</taxon>
        <taxon>Betaproteobacteria</taxon>
        <taxon>Burkholderiales</taxon>
        <taxon>Oxalobacteraceae</taxon>
        <taxon>Telluria group</taxon>
        <taxon>Massilia</taxon>
    </lineage>
</organism>
<feature type="binding site" evidence="9">
    <location>
        <position position="8"/>
    </location>
    <ligand>
        <name>Mg(2+)</name>
        <dbReference type="ChEBI" id="CHEBI:18420"/>
    </ligand>
</feature>
<dbReference type="RefSeq" id="WP_258845437.1">
    <property type="nucleotide sequence ID" value="NZ_JANUGX010000010.1"/>
</dbReference>
<keyword evidence="5 9" id="KW-0547">Nucleotide-binding</keyword>
<dbReference type="NCBIfam" id="TIGR00016">
    <property type="entry name" value="ackA"/>
    <property type="match status" value="1"/>
</dbReference>
<comment type="function">
    <text evidence="9">Catalyzes the formation of acetyl phosphate from acetate and ATP. Can also catalyze the reverse reaction.</text>
</comment>
<dbReference type="PIRSF" id="PIRSF000722">
    <property type="entry name" value="Acetate_prop_kin"/>
    <property type="match status" value="1"/>
</dbReference>
<feature type="binding site" evidence="9">
    <location>
        <position position="375"/>
    </location>
    <ligand>
        <name>Mg(2+)</name>
        <dbReference type="ChEBI" id="CHEBI:18420"/>
    </ligand>
</feature>
<dbReference type="PANTHER" id="PTHR21060:SF21">
    <property type="entry name" value="ACETATE KINASE"/>
    <property type="match status" value="1"/>
</dbReference>
<comment type="catalytic activity">
    <reaction evidence="9">
        <text>acetate + ATP = acetyl phosphate + ADP</text>
        <dbReference type="Rhea" id="RHEA:11352"/>
        <dbReference type="ChEBI" id="CHEBI:22191"/>
        <dbReference type="ChEBI" id="CHEBI:30089"/>
        <dbReference type="ChEBI" id="CHEBI:30616"/>
        <dbReference type="ChEBI" id="CHEBI:456216"/>
        <dbReference type="EC" id="2.7.2.1"/>
    </reaction>
</comment>
<comment type="subunit">
    <text evidence="9">Homodimer.</text>
</comment>
<dbReference type="PANTHER" id="PTHR21060">
    <property type="entry name" value="ACETATE KINASE"/>
    <property type="match status" value="1"/>
</dbReference>
<feature type="binding site" evidence="9">
    <location>
        <position position="15"/>
    </location>
    <ligand>
        <name>ATP</name>
        <dbReference type="ChEBI" id="CHEBI:30616"/>
    </ligand>
</feature>
<sequence length="397" mass="41826">MKAYACFNAGSSSIKFAVFLEREGQLVPASHGKIDNGAATPRLQAWSAEGALIEDRLLATDNAYATEMAAAIDWIEAHLAPAQLAGVGHRVVHGGNAHAGPALVTPVLLQELAELAPLAPLHQPHNLAAIRAIARLHPGLPQVACFDTAFHLGGPRVPRLYALPREFAEQGMMRYGFHGLSYEHLAAKLPALEPRAGGRVVAAHLGSGASMCAMLDGRSIASTMGFSALDGLPMARRCGSIDAGLLLYLLQEKHMAPKALERLLYQGSGLFGLSGISGDMRTLLASEDAAAREAVEVFVYRIGRELGSLAAALGGLDVLVFTGGIGEHAAEIRARVCAQAAWLGVKLDLEANAAGGPRLHAPDSAVAVWVLPADEEAVIARQTRALVQRMPAQIVRE</sequence>
<keyword evidence="12" id="KW-1185">Reference proteome</keyword>
<evidence type="ECO:0000313" key="11">
    <source>
        <dbReference type="EMBL" id="MCS0589679.1"/>
    </source>
</evidence>
<feature type="binding site" evidence="9">
    <location>
        <begin position="324"/>
        <end position="328"/>
    </location>
    <ligand>
        <name>ATP</name>
        <dbReference type="ChEBI" id="CHEBI:30616"/>
    </ligand>
</feature>
<evidence type="ECO:0000256" key="4">
    <source>
        <dbReference type="ARBA" id="ARBA00022723"/>
    </source>
</evidence>
<evidence type="ECO:0000256" key="9">
    <source>
        <dbReference type="HAMAP-Rule" id="MF_00020"/>
    </source>
</evidence>
<feature type="site" description="Transition state stabilizer" evidence="9">
    <location>
        <position position="178"/>
    </location>
</feature>
<feature type="active site" description="Proton donor/acceptor" evidence="9">
    <location>
        <position position="147"/>
    </location>
</feature>
<comment type="cofactor">
    <cofactor evidence="9">
        <name>Mg(2+)</name>
        <dbReference type="ChEBI" id="CHEBI:18420"/>
    </cofactor>
    <cofactor evidence="9">
        <name>Mn(2+)</name>
        <dbReference type="ChEBI" id="CHEBI:29035"/>
    </cofactor>
    <text evidence="9">Mg(2+). Can also accept Mn(2+).</text>
</comment>
<evidence type="ECO:0000256" key="10">
    <source>
        <dbReference type="RuleBase" id="RU003835"/>
    </source>
</evidence>
<evidence type="ECO:0000256" key="6">
    <source>
        <dbReference type="ARBA" id="ARBA00022777"/>
    </source>
</evidence>
<feature type="site" description="Transition state stabilizer" evidence="9">
    <location>
        <position position="237"/>
    </location>
</feature>
<dbReference type="SUPFAM" id="SSF53067">
    <property type="entry name" value="Actin-like ATPase domain"/>
    <property type="match status" value="2"/>
</dbReference>
<evidence type="ECO:0000256" key="5">
    <source>
        <dbReference type="ARBA" id="ARBA00022741"/>
    </source>
</evidence>
<evidence type="ECO:0000256" key="2">
    <source>
        <dbReference type="ARBA" id="ARBA00022490"/>
    </source>
</evidence>
<keyword evidence="3 9" id="KW-0808">Transferase</keyword>
<evidence type="ECO:0000256" key="8">
    <source>
        <dbReference type="ARBA" id="ARBA00022842"/>
    </source>
</evidence>
<feature type="binding site" evidence="9">
    <location>
        <begin position="279"/>
        <end position="281"/>
    </location>
    <ligand>
        <name>ATP</name>
        <dbReference type="ChEBI" id="CHEBI:30616"/>
    </ligand>
</feature>
<dbReference type="Gene3D" id="3.30.420.40">
    <property type="match status" value="2"/>
</dbReference>
<keyword evidence="7 9" id="KW-0067">ATP-binding</keyword>
<dbReference type="GO" id="GO:0008776">
    <property type="term" value="F:acetate kinase activity"/>
    <property type="evidence" value="ECO:0007669"/>
    <property type="project" value="UniProtKB-EC"/>
</dbReference>
<comment type="caution">
    <text evidence="11">The sequence shown here is derived from an EMBL/GenBank/DDBJ whole genome shotgun (WGS) entry which is preliminary data.</text>
</comment>
<dbReference type="EC" id="2.7.2.1" evidence="9"/>
<keyword evidence="8 9" id="KW-0460">Magnesium</keyword>
<dbReference type="InterPro" id="IPR043129">
    <property type="entry name" value="ATPase_NBD"/>
</dbReference>
<dbReference type="PRINTS" id="PR00471">
    <property type="entry name" value="ACETATEKNASE"/>
</dbReference>
<accession>A0ABT2A671</accession>
<keyword evidence="6 9" id="KW-0418">Kinase</keyword>
<comment type="subcellular location">
    <subcellularLocation>
        <location evidence="9">Cytoplasm</location>
    </subcellularLocation>
</comment>